<dbReference type="InterPro" id="IPR051091">
    <property type="entry name" value="O-Glucosyltr/Glycosyltrsf_90"/>
</dbReference>
<accession>B9FGB9</accession>
<feature type="domain" description="Glycosyl transferase CAP10" evidence="2">
    <location>
        <begin position="229"/>
        <end position="459"/>
    </location>
</feature>
<feature type="region of interest" description="Disordered" evidence="1">
    <location>
        <begin position="191"/>
        <end position="232"/>
    </location>
</feature>
<evidence type="ECO:0000313" key="3">
    <source>
        <dbReference type="EMBL" id="EEE61403.1"/>
    </source>
</evidence>
<sequence>MAAAADFRRPTPKFVAALSRTSSAFLFFSVVVVGLVSSARWITSCRRAPQPRRPFPPPSPPLPAPEYQRRRRIPPTPSPAPRRRAPRLTSPVVAAPERPKPPKPSRSRSPPPRPPVAPPLNPATASASVSASNSSSCPSYFRFIHEDLRPWRDAGGITRAMLARARVTASFRLLVLGGRAFVHRFARHSRPAISSPSGASSSCSAATPGGSPTSTSCSTAPTGPSSARTSTAGSTLPFMPPLFSYCGDDRTLDIVFPDWSFWGWPEINIKPWDALRQDLKDGNNRVKWLDRVPYAYWKGNPAVAVTRQELVNCNVSTTKDWNARIYKQDWFRESKAGYKDSNLGSQCTHRYKIYIEGSAWSVSQKYILACDSMTLLVTPRYYDFFSRSLMPIQHYWPVHNDNKCDSIKYAVDWGNSHKQLAQRIGKQASDFIEEDVNMDRVYDYMLHLLTEYAKLLRFRPIKPPEAVEICPDSLACQAEGLEKKFLMESMVKSARDAGPCDLPPPFNPQELAMIKRRKDNSIKQIQTWERISGRA</sequence>
<evidence type="ECO:0000256" key="1">
    <source>
        <dbReference type="SAM" id="MobiDB-lite"/>
    </source>
</evidence>
<feature type="compositionally biased region" description="Low complexity" evidence="1">
    <location>
        <begin position="191"/>
        <end position="227"/>
    </location>
</feature>
<proteinExistence type="predicted"/>
<dbReference type="InterPro" id="IPR006598">
    <property type="entry name" value="CAP10"/>
</dbReference>
<feature type="compositionally biased region" description="Pro residues" evidence="1">
    <location>
        <begin position="51"/>
        <end position="64"/>
    </location>
</feature>
<reference evidence="3" key="2">
    <citation type="submission" date="2008-12" db="EMBL/GenBank/DDBJ databases">
        <title>Improved gene annotation of the rice (Oryza sativa) genomes.</title>
        <authorList>
            <person name="Wang J."/>
            <person name="Li R."/>
            <person name="Fan W."/>
            <person name="Huang Q."/>
            <person name="Zhang J."/>
            <person name="Zhou Y."/>
            <person name="Hu Y."/>
            <person name="Zi S."/>
            <person name="Li J."/>
            <person name="Ni P."/>
            <person name="Zheng H."/>
            <person name="Zhang Y."/>
            <person name="Zhao M."/>
            <person name="Hao Q."/>
            <person name="McDermott J."/>
            <person name="Samudrala R."/>
            <person name="Kristiansen K."/>
            <person name="Wong G.K.-S."/>
        </authorList>
    </citation>
    <scope>NUCLEOTIDE SEQUENCE</scope>
</reference>
<reference evidence="3" key="1">
    <citation type="journal article" date="2005" name="PLoS Biol.">
        <title>The genomes of Oryza sativa: a history of duplications.</title>
        <authorList>
            <person name="Yu J."/>
            <person name="Wang J."/>
            <person name="Lin W."/>
            <person name="Li S."/>
            <person name="Li H."/>
            <person name="Zhou J."/>
            <person name="Ni P."/>
            <person name="Dong W."/>
            <person name="Hu S."/>
            <person name="Zeng C."/>
            <person name="Zhang J."/>
            <person name="Zhang Y."/>
            <person name="Li R."/>
            <person name="Xu Z."/>
            <person name="Li S."/>
            <person name="Li X."/>
            <person name="Zheng H."/>
            <person name="Cong L."/>
            <person name="Lin L."/>
            <person name="Yin J."/>
            <person name="Geng J."/>
            <person name="Li G."/>
            <person name="Shi J."/>
            <person name="Liu J."/>
            <person name="Lv H."/>
            <person name="Li J."/>
            <person name="Wang J."/>
            <person name="Deng Y."/>
            <person name="Ran L."/>
            <person name="Shi X."/>
            <person name="Wang X."/>
            <person name="Wu Q."/>
            <person name="Li C."/>
            <person name="Ren X."/>
            <person name="Wang J."/>
            <person name="Wang X."/>
            <person name="Li D."/>
            <person name="Liu D."/>
            <person name="Zhang X."/>
            <person name="Ji Z."/>
            <person name="Zhao W."/>
            <person name="Sun Y."/>
            <person name="Zhang Z."/>
            <person name="Bao J."/>
            <person name="Han Y."/>
            <person name="Dong L."/>
            <person name="Ji J."/>
            <person name="Chen P."/>
            <person name="Wu S."/>
            <person name="Liu J."/>
            <person name="Xiao Y."/>
            <person name="Bu D."/>
            <person name="Tan J."/>
            <person name="Yang L."/>
            <person name="Ye C."/>
            <person name="Zhang J."/>
            <person name="Xu J."/>
            <person name="Zhou Y."/>
            <person name="Yu Y."/>
            <person name="Zhang B."/>
            <person name="Zhuang S."/>
            <person name="Wei H."/>
            <person name="Liu B."/>
            <person name="Lei M."/>
            <person name="Yu H."/>
            <person name="Li Y."/>
            <person name="Xu H."/>
            <person name="Wei S."/>
            <person name="He X."/>
            <person name="Fang L."/>
            <person name="Zhang Z."/>
            <person name="Zhang Y."/>
            <person name="Huang X."/>
            <person name="Su Z."/>
            <person name="Tong W."/>
            <person name="Li J."/>
            <person name="Tong Z."/>
            <person name="Li S."/>
            <person name="Ye J."/>
            <person name="Wang L."/>
            <person name="Fang L."/>
            <person name="Lei T."/>
            <person name="Chen C."/>
            <person name="Chen H."/>
            <person name="Xu Z."/>
            <person name="Li H."/>
            <person name="Huang H."/>
            <person name="Zhang F."/>
            <person name="Xu H."/>
            <person name="Li N."/>
            <person name="Zhao C."/>
            <person name="Li S."/>
            <person name="Dong L."/>
            <person name="Huang Y."/>
            <person name="Li L."/>
            <person name="Xi Y."/>
            <person name="Qi Q."/>
            <person name="Li W."/>
            <person name="Zhang B."/>
            <person name="Hu W."/>
            <person name="Zhang Y."/>
            <person name="Tian X."/>
            <person name="Jiao Y."/>
            <person name="Liang X."/>
            <person name="Jin J."/>
            <person name="Gao L."/>
            <person name="Zheng W."/>
            <person name="Hao B."/>
            <person name="Liu S."/>
            <person name="Wang W."/>
            <person name="Yuan L."/>
            <person name="Cao M."/>
            <person name="McDermott J."/>
            <person name="Samudrala R."/>
            <person name="Wang J."/>
            <person name="Wong G.K."/>
            <person name="Yang H."/>
        </authorList>
    </citation>
    <scope>NUCLEOTIDE SEQUENCE [LARGE SCALE GENOMIC DNA]</scope>
</reference>
<organism evidence="3">
    <name type="scientific">Oryza sativa subsp. japonica</name>
    <name type="common">Rice</name>
    <dbReference type="NCBI Taxonomy" id="39947"/>
    <lineage>
        <taxon>Eukaryota</taxon>
        <taxon>Viridiplantae</taxon>
        <taxon>Streptophyta</taxon>
        <taxon>Embryophyta</taxon>
        <taxon>Tracheophyta</taxon>
        <taxon>Spermatophyta</taxon>
        <taxon>Magnoliopsida</taxon>
        <taxon>Liliopsida</taxon>
        <taxon>Poales</taxon>
        <taxon>Poaceae</taxon>
        <taxon>BOP clade</taxon>
        <taxon>Oryzoideae</taxon>
        <taxon>Oryzeae</taxon>
        <taxon>Oryzinae</taxon>
        <taxon>Oryza</taxon>
        <taxon>Oryza sativa</taxon>
    </lineage>
</organism>
<protein>
    <recommendedName>
        <fullName evidence="2">Glycosyl transferase CAP10 domain-containing protein</fullName>
    </recommendedName>
</protein>
<evidence type="ECO:0000259" key="2">
    <source>
        <dbReference type="SMART" id="SM00672"/>
    </source>
</evidence>
<feature type="compositionally biased region" description="Low complexity" evidence="1">
    <location>
        <begin position="87"/>
        <end position="96"/>
    </location>
</feature>
<dbReference type="Pfam" id="PF05686">
    <property type="entry name" value="Glyco_transf_90"/>
    <property type="match status" value="1"/>
</dbReference>
<name>B9FGB9_ORYSJ</name>
<feature type="compositionally biased region" description="Pro residues" evidence="1">
    <location>
        <begin position="109"/>
        <end position="121"/>
    </location>
</feature>
<feature type="compositionally biased region" description="Low complexity" evidence="1">
    <location>
        <begin position="123"/>
        <end position="136"/>
    </location>
</feature>
<dbReference type="Proteomes" id="UP000007752">
    <property type="component" value="Chromosome 4"/>
</dbReference>
<gene>
    <name evidence="3" type="ORF">OsJ_15589</name>
</gene>
<dbReference type="SMART" id="SM00672">
    <property type="entry name" value="CAP10"/>
    <property type="match status" value="1"/>
</dbReference>
<dbReference type="EMBL" id="CM000141">
    <property type="protein sequence ID" value="EEE61403.1"/>
    <property type="molecule type" value="Genomic_DNA"/>
</dbReference>
<feature type="region of interest" description="Disordered" evidence="1">
    <location>
        <begin position="47"/>
        <end position="136"/>
    </location>
</feature>
<dbReference type="PANTHER" id="PTHR12203">
    <property type="entry name" value="KDEL LYS-ASP-GLU-LEU CONTAINING - RELATED"/>
    <property type="match status" value="1"/>
</dbReference>
<dbReference type="AlphaFoldDB" id="B9FGB9"/>
<dbReference type="PANTHER" id="PTHR12203:SF99">
    <property type="entry name" value="OS04G0534100 PROTEIN"/>
    <property type="match status" value="1"/>
</dbReference>